<evidence type="ECO:0000256" key="10">
    <source>
        <dbReference type="ARBA" id="ARBA00023239"/>
    </source>
</evidence>
<dbReference type="HOGENOM" id="CLU_026342_2_1_1"/>
<dbReference type="STRING" id="993615.L2GL16"/>
<feature type="domain" description="Photolyase/cryptochrome alpha/beta" evidence="13">
    <location>
        <begin position="35"/>
        <end position="161"/>
    </location>
</feature>
<evidence type="ECO:0000256" key="9">
    <source>
        <dbReference type="ARBA" id="ARBA00023204"/>
    </source>
</evidence>
<dbReference type="InterPro" id="IPR006050">
    <property type="entry name" value="DNA_photolyase_N"/>
</dbReference>
<dbReference type="InterPro" id="IPR052219">
    <property type="entry name" value="Photolyase_Class-2"/>
</dbReference>
<dbReference type="RefSeq" id="XP_007604856.1">
    <property type="nucleotide sequence ID" value="XM_007604794.1"/>
</dbReference>
<dbReference type="AlphaFoldDB" id="L2GL16"/>
<dbReference type="GO" id="GO:0000719">
    <property type="term" value="P:photoreactive repair"/>
    <property type="evidence" value="ECO:0007669"/>
    <property type="project" value="TreeGrafter"/>
</dbReference>
<dbReference type="VEuPathDB" id="MicrosporidiaDB:VICG_01410"/>
<dbReference type="FunFam" id="1.10.579.10:FF:000002">
    <property type="entry name" value="Deoxyribodipyrimidine photolyase"/>
    <property type="match status" value="1"/>
</dbReference>
<keyword evidence="15" id="KW-1185">Reference proteome</keyword>
<dbReference type="SUPFAM" id="SSF52425">
    <property type="entry name" value="Cryptochrome/photolyase, N-terminal domain"/>
    <property type="match status" value="1"/>
</dbReference>
<comment type="cofactor">
    <cofactor evidence="1">
        <name>FAD</name>
        <dbReference type="ChEBI" id="CHEBI:57692"/>
    </cofactor>
</comment>
<dbReference type="GO" id="GO:0003904">
    <property type="term" value="F:deoxyribodipyrimidine photo-lyase activity"/>
    <property type="evidence" value="ECO:0007669"/>
    <property type="project" value="UniProtKB-EC"/>
</dbReference>
<comment type="similarity">
    <text evidence="2">Belongs to the DNA photolyase class-2 family.</text>
</comment>
<dbReference type="InterPro" id="IPR036134">
    <property type="entry name" value="Crypto/Photolyase_FAD-like_sf"/>
</dbReference>
<dbReference type="SUPFAM" id="SSF48173">
    <property type="entry name" value="Cryptochrome/photolyase FAD-binding domain"/>
    <property type="match status" value="1"/>
</dbReference>
<evidence type="ECO:0000259" key="13">
    <source>
        <dbReference type="PROSITE" id="PS51645"/>
    </source>
</evidence>
<accession>L2GL16</accession>
<proteinExistence type="inferred from homology"/>
<evidence type="ECO:0000313" key="14">
    <source>
        <dbReference type="EMBL" id="ELA41546.1"/>
    </source>
</evidence>
<evidence type="ECO:0000256" key="6">
    <source>
        <dbReference type="ARBA" id="ARBA00022763"/>
    </source>
</evidence>
<evidence type="ECO:0000256" key="2">
    <source>
        <dbReference type="ARBA" id="ARBA00006409"/>
    </source>
</evidence>
<evidence type="ECO:0000256" key="8">
    <source>
        <dbReference type="ARBA" id="ARBA00023125"/>
    </source>
</evidence>
<name>L2GL16_VITCO</name>
<evidence type="ECO:0000256" key="3">
    <source>
        <dbReference type="ARBA" id="ARBA00013149"/>
    </source>
</evidence>
<dbReference type="PANTHER" id="PTHR10211:SF0">
    <property type="entry name" value="DEOXYRIBODIPYRIMIDINE PHOTO-LYASE"/>
    <property type="match status" value="1"/>
</dbReference>
<dbReference type="OMA" id="LIYAYEI"/>
<dbReference type="Gene3D" id="1.25.40.80">
    <property type="match status" value="1"/>
</dbReference>
<evidence type="ECO:0000313" key="15">
    <source>
        <dbReference type="Proteomes" id="UP000011082"/>
    </source>
</evidence>
<dbReference type="PROSITE" id="PS51645">
    <property type="entry name" value="PHR_CRY_ALPHA_BETA"/>
    <property type="match status" value="1"/>
</dbReference>
<keyword evidence="6" id="KW-0227">DNA damage</keyword>
<dbReference type="InParanoid" id="L2GL16"/>
<dbReference type="InterPro" id="IPR036155">
    <property type="entry name" value="Crypto/Photolyase_N_sf"/>
</dbReference>
<dbReference type="Gene3D" id="3.40.50.620">
    <property type="entry name" value="HUPs"/>
    <property type="match status" value="1"/>
</dbReference>
<protein>
    <recommendedName>
        <fullName evidence="4">Deoxyribodipyrimidine photo-lyase</fullName>
        <ecNumber evidence="3">4.1.99.3</ecNumber>
    </recommendedName>
    <alternativeName>
        <fullName evidence="11">DNA photolyase</fullName>
    </alternativeName>
</protein>
<keyword evidence="7" id="KW-0274">FAD</keyword>
<dbReference type="InterPro" id="IPR014729">
    <property type="entry name" value="Rossmann-like_a/b/a_fold"/>
</dbReference>
<dbReference type="GeneID" id="19882121"/>
<dbReference type="Gene3D" id="1.10.579.10">
    <property type="entry name" value="DNA Cyclobutane Dipyrimidine Photolyase, subunit A, domain 3"/>
    <property type="match status" value="1"/>
</dbReference>
<dbReference type="Proteomes" id="UP000011082">
    <property type="component" value="Unassembled WGS sequence"/>
</dbReference>
<evidence type="ECO:0000256" key="12">
    <source>
        <dbReference type="ARBA" id="ARBA00033999"/>
    </source>
</evidence>
<dbReference type="GO" id="GO:0003677">
    <property type="term" value="F:DNA binding"/>
    <property type="evidence" value="ECO:0007669"/>
    <property type="project" value="UniProtKB-KW"/>
</dbReference>
<evidence type="ECO:0000256" key="7">
    <source>
        <dbReference type="ARBA" id="ARBA00022827"/>
    </source>
</evidence>
<evidence type="ECO:0000256" key="11">
    <source>
        <dbReference type="ARBA" id="ARBA00031671"/>
    </source>
</evidence>
<dbReference type="PANTHER" id="PTHR10211">
    <property type="entry name" value="DEOXYRIBODIPYRIMIDINE PHOTOLYASE"/>
    <property type="match status" value="1"/>
</dbReference>
<comment type="catalytic activity">
    <reaction evidence="12">
        <text>cyclobutadipyrimidine (in DNA) = 2 pyrimidine residues (in DNA).</text>
        <dbReference type="EC" id="4.1.99.3"/>
    </reaction>
</comment>
<organism evidence="14 15">
    <name type="scientific">Vittaforma corneae (strain ATCC 50505)</name>
    <name type="common">Microsporidian parasite</name>
    <name type="synonym">Nosema corneum</name>
    <dbReference type="NCBI Taxonomy" id="993615"/>
    <lineage>
        <taxon>Eukaryota</taxon>
        <taxon>Fungi</taxon>
        <taxon>Fungi incertae sedis</taxon>
        <taxon>Microsporidia</taxon>
        <taxon>Nosematidae</taxon>
        <taxon>Vittaforma</taxon>
    </lineage>
</organism>
<reference evidence="15" key="1">
    <citation type="submission" date="2011-05" db="EMBL/GenBank/DDBJ databases">
        <title>The genome sequence of Vittaforma corneae strain ATCC 50505.</title>
        <authorList>
            <consortium name="The Broad Institute Genome Sequencing Platform"/>
            <person name="Cuomo C."/>
            <person name="Didier E."/>
            <person name="Bowers L."/>
            <person name="Young S.K."/>
            <person name="Zeng Q."/>
            <person name="Gargeya S."/>
            <person name="Fitzgerald M."/>
            <person name="Haas B."/>
            <person name="Abouelleil A."/>
            <person name="Alvarado L."/>
            <person name="Arachchi H.M."/>
            <person name="Berlin A."/>
            <person name="Chapman S.B."/>
            <person name="Gearin G."/>
            <person name="Goldberg J."/>
            <person name="Griggs A."/>
            <person name="Gujja S."/>
            <person name="Hansen M."/>
            <person name="Heiman D."/>
            <person name="Howarth C."/>
            <person name="Larimer J."/>
            <person name="Lui A."/>
            <person name="MacDonald P.J.P."/>
            <person name="McCowen C."/>
            <person name="Montmayeur A."/>
            <person name="Murphy C."/>
            <person name="Neiman D."/>
            <person name="Pearson M."/>
            <person name="Priest M."/>
            <person name="Roberts A."/>
            <person name="Saif S."/>
            <person name="Shea T."/>
            <person name="Sisk P."/>
            <person name="Stolte C."/>
            <person name="Sykes S."/>
            <person name="Wortman J."/>
            <person name="Nusbaum C."/>
            <person name="Birren B."/>
        </authorList>
    </citation>
    <scope>NUCLEOTIDE SEQUENCE [LARGE SCALE GENOMIC DNA]</scope>
    <source>
        <strain evidence="15">ATCC 50505</strain>
    </source>
</reference>
<keyword evidence="8" id="KW-0238">DNA-binding</keyword>
<dbReference type="EMBL" id="JH370142">
    <property type="protein sequence ID" value="ELA41546.1"/>
    <property type="molecule type" value="Genomic_DNA"/>
</dbReference>
<evidence type="ECO:0000256" key="1">
    <source>
        <dbReference type="ARBA" id="ARBA00001974"/>
    </source>
</evidence>
<dbReference type="OrthoDB" id="496749at2759"/>
<keyword evidence="5" id="KW-0285">Flavoprotein</keyword>
<sequence>MTITNIYFVISALAVGNPLTMESRVEQLNSFQEHSNVLYIMSRDQRIHENHSVALSYSLSYKNKSKLLIGIELSKLQMNEKQKTFILEGLVELNKEAKKYNLHVYNITDIEPFIISNSIGTVVLDFNPMRVYIKRQNEISKICEKHKTALFVCDSHNIVPCKTLKVYKRTSKAVRTDLYKEWRKYLKEYEKIEPHKFNKPETESGNNTDEFESLLRKNPRDKQCTFTGGYSEGMKQLELFFCERFSSYSKGRNDPETNVLSDLSPYIHAGHISALQTIFLTIERYGKDESDNYQAFINEMFIWRETAEHFVYHEKNYDNINGALAWAKNTLLYHVRDQRPAIYDRNQLESARTDDPLWNAAQRQMTVSGKMHGYVRMYWAKKILEWTEDPRNAIRIGIEMNDQYSIDGNDPNGYLGVMWSVCGSMDRAFAEKPIYGKIRSMKSFKCPLYIDTWTKK</sequence>
<dbReference type="Pfam" id="PF00875">
    <property type="entry name" value="DNA_photolyase"/>
    <property type="match status" value="1"/>
</dbReference>
<dbReference type="EC" id="4.1.99.3" evidence="3"/>
<evidence type="ECO:0000256" key="4">
    <source>
        <dbReference type="ARBA" id="ARBA00014046"/>
    </source>
</evidence>
<keyword evidence="10 14" id="KW-0456">Lyase</keyword>
<evidence type="ECO:0000256" key="5">
    <source>
        <dbReference type="ARBA" id="ARBA00022630"/>
    </source>
</evidence>
<keyword evidence="9" id="KW-0234">DNA repair</keyword>
<gene>
    <name evidence="14" type="ORF">VICG_01410</name>
</gene>